<evidence type="ECO:0000313" key="1">
    <source>
        <dbReference type="EMBL" id="SAK88554.1"/>
    </source>
</evidence>
<gene>
    <name evidence="1" type="ORF">AWB82_06165</name>
</gene>
<evidence type="ECO:0000313" key="2">
    <source>
        <dbReference type="Proteomes" id="UP000054596"/>
    </source>
</evidence>
<name>A0A158D1K9_9BURK</name>
<protein>
    <submittedName>
        <fullName evidence="1">Periplasmic protein</fullName>
    </submittedName>
</protein>
<dbReference type="Proteomes" id="UP000054596">
    <property type="component" value="Unassembled WGS sequence"/>
</dbReference>
<dbReference type="SUPFAM" id="SSF160272">
    <property type="entry name" value="Shew3726-like"/>
    <property type="match status" value="1"/>
</dbReference>
<organism evidence="1 2">
    <name type="scientific">Caballeronia glebae</name>
    <dbReference type="NCBI Taxonomy" id="1777143"/>
    <lineage>
        <taxon>Bacteria</taxon>
        <taxon>Pseudomonadati</taxon>
        <taxon>Pseudomonadota</taxon>
        <taxon>Betaproteobacteria</taxon>
        <taxon>Burkholderiales</taxon>
        <taxon>Burkholderiaceae</taxon>
        <taxon>Caballeronia</taxon>
    </lineage>
</organism>
<dbReference type="OrthoDB" id="8967044at2"/>
<dbReference type="InterPro" id="IPR009962">
    <property type="entry name" value="DUF1488"/>
</dbReference>
<sequence length="120" mass="12690">MRIAHVAGPAAALRCASRPAYEDSTMHITFADEAPVFDGDELAIHFAALIDGEPVVCSISAEALEDHFGAKSPREDDLLDAFARGSARIRAVCAEVLDDNGGQPAVLRSGLFRVAGLEPE</sequence>
<reference evidence="1" key="1">
    <citation type="submission" date="2016-01" db="EMBL/GenBank/DDBJ databases">
        <authorList>
            <person name="Peeters C."/>
        </authorList>
    </citation>
    <scope>NUCLEOTIDE SEQUENCE [LARGE SCALE GENOMIC DNA]</scope>
    <source>
        <strain evidence="1">LMG 29325</strain>
    </source>
</reference>
<accession>A0A158D1K9</accession>
<dbReference type="Gene3D" id="3.30.160.140">
    <property type="entry name" value="Shew3726-like"/>
    <property type="match status" value="1"/>
</dbReference>
<comment type="caution">
    <text evidence="1">The sequence shown here is derived from an EMBL/GenBank/DDBJ whole genome shotgun (WGS) entry which is preliminary data.</text>
</comment>
<proteinExistence type="predicted"/>
<dbReference type="AlphaFoldDB" id="A0A158D1K9"/>
<dbReference type="EMBL" id="FCOJ02000067">
    <property type="protein sequence ID" value="SAK88554.1"/>
    <property type="molecule type" value="Genomic_DNA"/>
</dbReference>
<keyword evidence="2" id="KW-1185">Reference proteome</keyword>
<dbReference type="STRING" id="1777143.AWB82_06165"/>
<dbReference type="InterPro" id="IPR036692">
    <property type="entry name" value="Shew3726-like_sf"/>
</dbReference>
<dbReference type="Pfam" id="PF07369">
    <property type="entry name" value="DUF1488"/>
    <property type="match status" value="1"/>
</dbReference>